<dbReference type="SUPFAM" id="SSF52266">
    <property type="entry name" value="SGNH hydrolase"/>
    <property type="match status" value="1"/>
</dbReference>
<dbReference type="Pfam" id="PF13472">
    <property type="entry name" value="Lipase_GDSL_2"/>
    <property type="match status" value="1"/>
</dbReference>
<dbReference type="KEGG" id="awe:JG540_05305"/>
<keyword evidence="2" id="KW-0378">Hydrolase</keyword>
<dbReference type="PANTHER" id="PTHR43784:SF2">
    <property type="entry name" value="GDSL-LIKE LIPASE_ACYLHYDROLASE, PUTATIVE (AFU_ORTHOLOGUE AFUA_2G00820)-RELATED"/>
    <property type="match status" value="1"/>
</dbReference>
<dbReference type="PANTHER" id="PTHR43784">
    <property type="entry name" value="GDSL-LIKE LIPASE/ACYLHYDROLASE, PUTATIVE (AFU_ORTHOLOGUE AFUA_2G00820)-RELATED"/>
    <property type="match status" value="1"/>
</dbReference>
<proteinExistence type="predicted"/>
<evidence type="ECO:0000259" key="1">
    <source>
        <dbReference type="Pfam" id="PF13472"/>
    </source>
</evidence>
<evidence type="ECO:0000313" key="2">
    <source>
        <dbReference type="EMBL" id="QQM68351.1"/>
    </source>
</evidence>
<dbReference type="AlphaFoldDB" id="A0A7T7MBD2"/>
<organism evidence="2 3">
    <name type="scientific">Actinomyces weissii</name>
    <dbReference type="NCBI Taxonomy" id="675090"/>
    <lineage>
        <taxon>Bacteria</taxon>
        <taxon>Bacillati</taxon>
        <taxon>Actinomycetota</taxon>
        <taxon>Actinomycetes</taxon>
        <taxon>Actinomycetales</taxon>
        <taxon>Actinomycetaceae</taxon>
        <taxon>Actinomyces</taxon>
    </lineage>
</organism>
<dbReference type="InterPro" id="IPR013830">
    <property type="entry name" value="SGNH_hydro"/>
</dbReference>
<reference evidence="2 3" key="1">
    <citation type="submission" date="2020-12" db="EMBL/GenBank/DDBJ databases">
        <authorList>
            <person name="Zhou J."/>
        </authorList>
    </citation>
    <scope>NUCLEOTIDE SEQUENCE [LARGE SCALE GENOMIC DNA]</scope>
    <source>
        <strain evidence="2 3">CCUG 61299</strain>
    </source>
</reference>
<evidence type="ECO:0000313" key="3">
    <source>
        <dbReference type="Proteomes" id="UP000595895"/>
    </source>
</evidence>
<dbReference type="Proteomes" id="UP000595895">
    <property type="component" value="Chromosome"/>
</dbReference>
<sequence>MPAPTGGSFPTAVFLGDSVTAGACFLSHPRNRWPSLLCEHLRWREVNLSTPGLGFFCRRGGHLPGGSRSPSARDRSWLEVVLRSEPDVVTVCLGLNDAALLPSQLELVRAAVQHDLGFLRQRLPGTPVLVAPFFPFLDRGPRFAVVRTMVHDTATSLGLQSTDAASQAVDGDERKLHQDLIHPNDAGHAAIARAMIQVYRSLVPGMCPPEHGPAAE</sequence>
<dbReference type="InterPro" id="IPR036514">
    <property type="entry name" value="SGNH_hydro_sf"/>
</dbReference>
<dbReference type="CDD" id="cd00229">
    <property type="entry name" value="SGNH_hydrolase"/>
    <property type="match status" value="1"/>
</dbReference>
<keyword evidence="3" id="KW-1185">Reference proteome</keyword>
<dbReference type="GO" id="GO:0016787">
    <property type="term" value="F:hydrolase activity"/>
    <property type="evidence" value="ECO:0007669"/>
    <property type="project" value="UniProtKB-KW"/>
</dbReference>
<gene>
    <name evidence="2" type="ORF">JG540_05305</name>
</gene>
<accession>A0A7T7MBD2</accession>
<dbReference type="InterPro" id="IPR053140">
    <property type="entry name" value="GDSL_Rv0518-like"/>
</dbReference>
<protein>
    <submittedName>
        <fullName evidence="2">SGNH/GDSL hydrolase family protein</fullName>
    </submittedName>
</protein>
<name>A0A7T7MBD2_9ACTO</name>
<feature type="domain" description="SGNH hydrolase-type esterase" evidence="1">
    <location>
        <begin position="14"/>
        <end position="190"/>
    </location>
</feature>
<dbReference type="EMBL" id="CP066802">
    <property type="protein sequence ID" value="QQM68351.1"/>
    <property type="molecule type" value="Genomic_DNA"/>
</dbReference>
<dbReference type="Gene3D" id="3.40.50.1110">
    <property type="entry name" value="SGNH hydrolase"/>
    <property type="match status" value="1"/>
</dbReference>